<dbReference type="CDD" id="cd06171">
    <property type="entry name" value="Sigma70_r4"/>
    <property type="match status" value="1"/>
</dbReference>
<keyword evidence="3" id="KW-0731">Sigma factor</keyword>
<dbReference type="SUPFAM" id="SSF88659">
    <property type="entry name" value="Sigma3 and sigma4 domains of RNA polymerase sigma factors"/>
    <property type="match status" value="1"/>
</dbReference>
<evidence type="ECO:0000256" key="4">
    <source>
        <dbReference type="ARBA" id="ARBA00023163"/>
    </source>
</evidence>
<dbReference type="NCBIfam" id="TIGR02937">
    <property type="entry name" value="sigma70-ECF"/>
    <property type="match status" value="1"/>
</dbReference>
<dbReference type="InterPro" id="IPR013324">
    <property type="entry name" value="RNA_pol_sigma_r3/r4-like"/>
</dbReference>
<dbReference type="GO" id="GO:0006352">
    <property type="term" value="P:DNA-templated transcription initiation"/>
    <property type="evidence" value="ECO:0007669"/>
    <property type="project" value="InterPro"/>
</dbReference>
<dbReference type="PANTHER" id="PTHR43133:SF62">
    <property type="entry name" value="RNA POLYMERASE SIGMA FACTOR SIGZ"/>
    <property type="match status" value="1"/>
</dbReference>
<evidence type="ECO:0000256" key="1">
    <source>
        <dbReference type="ARBA" id="ARBA00010641"/>
    </source>
</evidence>
<feature type="domain" description="RNA polymerase sigma-70 region 2" evidence="5">
    <location>
        <begin position="27"/>
        <end position="93"/>
    </location>
</feature>
<dbReference type="Gene3D" id="1.10.1740.10">
    <property type="match status" value="1"/>
</dbReference>
<dbReference type="OrthoDB" id="9784272at2"/>
<dbReference type="InterPro" id="IPR036388">
    <property type="entry name" value="WH-like_DNA-bd_sf"/>
</dbReference>
<dbReference type="InterPro" id="IPR014284">
    <property type="entry name" value="RNA_pol_sigma-70_dom"/>
</dbReference>
<dbReference type="eggNOG" id="COG1595">
    <property type="taxonomic scope" value="Bacteria"/>
</dbReference>
<keyword evidence="2" id="KW-0805">Transcription regulation</keyword>
<sequence>MAQTGDQEHRNLLLAVSRKDRHAFEALYLQVSPRLYGVALRMLKRPELAEELLQDVCITIWDQAGNYNSDYSAPLTWMTNIVRNRAIDRLRRLESSNPAVDDDMDLLHGTDPGPLALYEQAQSSQRLDDCMKQLSAEQRQSIFLAYYHSLSHAAIAKKMGQPLGTTKSWIRRGLAQLKGCLGL</sequence>
<dbReference type="Gene3D" id="1.10.10.10">
    <property type="entry name" value="Winged helix-like DNA-binding domain superfamily/Winged helix DNA-binding domain"/>
    <property type="match status" value="1"/>
</dbReference>
<evidence type="ECO:0000259" key="5">
    <source>
        <dbReference type="Pfam" id="PF04542"/>
    </source>
</evidence>
<dbReference type="GO" id="GO:0016987">
    <property type="term" value="F:sigma factor activity"/>
    <property type="evidence" value="ECO:0007669"/>
    <property type="project" value="UniProtKB-KW"/>
</dbReference>
<evidence type="ECO:0000259" key="6">
    <source>
        <dbReference type="Pfam" id="PF08281"/>
    </source>
</evidence>
<protein>
    <recommendedName>
        <fullName evidence="9">RNA polymerase sigma factor</fullName>
    </recommendedName>
</protein>
<dbReference type="Pfam" id="PF08281">
    <property type="entry name" value="Sigma70_r4_2"/>
    <property type="match status" value="1"/>
</dbReference>
<reference evidence="7 8" key="1">
    <citation type="journal article" date="2014" name="Genome Announc.">
        <title>Draft Genome Sequence of Advenella kashmirensis Strain W13003, a Polycyclic Aromatic Hydrocarbon-Degrading Bacterium.</title>
        <authorList>
            <person name="Wang X."/>
            <person name="Jin D."/>
            <person name="Zhou L."/>
            <person name="Wu L."/>
            <person name="An W."/>
            <person name="Zhao L."/>
        </authorList>
    </citation>
    <scope>NUCLEOTIDE SEQUENCE [LARGE SCALE GENOMIC DNA]</scope>
    <source>
        <strain evidence="7 8">W13003</strain>
    </source>
</reference>
<organism evidence="7 8">
    <name type="scientific">Advenella kashmirensis W13003</name>
    <dbReference type="NCBI Taxonomy" id="1424334"/>
    <lineage>
        <taxon>Bacteria</taxon>
        <taxon>Pseudomonadati</taxon>
        <taxon>Pseudomonadota</taxon>
        <taxon>Betaproteobacteria</taxon>
        <taxon>Burkholderiales</taxon>
        <taxon>Alcaligenaceae</taxon>
    </lineage>
</organism>
<feature type="domain" description="RNA polymerase sigma factor 70 region 4 type 2" evidence="6">
    <location>
        <begin position="125"/>
        <end position="177"/>
    </location>
</feature>
<dbReference type="HOGENOM" id="CLU_047691_9_3_4"/>
<evidence type="ECO:0000256" key="3">
    <source>
        <dbReference type="ARBA" id="ARBA00023082"/>
    </source>
</evidence>
<keyword evidence="4" id="KW-0804">Transcription</keyword>
<comment type="caution">
    <text evidence="7">The sequence shown here is derived from an EMBL/GenBank/DDBJ whole genome shotgun (WGS) entry which is preliminary data.</text>
</comment>
<name>V8QXD9_9BURK</name>
<dbReference type="PANTHER" id="PTHR43133">
    <property type="entry name" value="RNA POLYMERASE ECF-TYPE SIGMA FACTO"/>
    <property type="match status" value="1"/>
</dbReference>
<evidence type="ECO:0000313" key="8">
    <source>
        <dbReference type="Proteomes" id="UP000018733"/>
    </source>
</evidence>
<dbReference type="STRING" id="1424334.W822_05335"/>
<dbReference type="InterPro" id="IPR007627">
    <property type="entry name" value="RNA_pol_sigma70_r2"/>
</dbReference>
<dbReference type="InterPro" id="IPR013249">
    <property type="entry name" value="RNA_pol_sigma70_r4_t2"/>
</dbReference>
<dbReference type="Pfam" id="PF04542">
    <property type="entry name" value="Sigma70_r2"/>
    <property type="match status" value="1"/>
</dbReference>
<evidence type="ECO:0000256" key="2">
    <source>
        <dbReference type="ARBA" id="ARBA00023015"/>
    </source>
</evidence>
<dbReference type="GO" id="GO:0003677">
    <property type="term" value="F:DNA binding"/>
    <property type="evidence" value="ECO:0007669"/>
    <property type="project" value="InterPro"/>
</dbReference>
<gene>
    <name evidence="7" type="ORF">W822_05335</name>
</gene>
<dbReference type="Proteomes" id="UP000018733">
    <property type="component" value="Unassembled WGS sequence"/>
</dbReference>
<dbReference type="PATRIC" id="fig|1424334.3.peg.1082"/>
<dbReference type="EMBL" id="AYXT01000001">
    <property type="protein sequence ID" value="ETF04566.1"/>
    <property type="molecule type" value="Genomic_DNA"/>
</dbReference>
<keyword evidence="8" id="KW-1185">Reference proteome</keyword>
<comment type="similarity">
    <text evidence="1">Belongs to the sigma-70 factor family. ECF subfamily.</text>
</comment>
<dbReference type="SUPFAM" id="SSF88946">
    <property type="entry name" value="Sigma2 domain of RNA polymerase sigma factors"/>
    <property type="match status" value="1"/>
</dbReference>
<accession>V8QXD9</accession>
<proteinExistence type="inferred from homology"/>
<dbReference type="InterPro" id="IPR013325">
    <property type="entry name" value="RNA_pol_sigma_r2"/>
</dbReference>
<dbReference type="AlphaFoldDB" id="V8QXD9"/>
<evidence type="ECO:0008006" key="9">
    <source>
        <dbReference type="Google" id="ProtNLM"/>
    </source>
</evidence>
<evidence type="ECO:0000313" key="7">
    <source>
        <dbReference type="EMBL" id="ETF04566.1"/>
    </source>
</evidence>
<dbReference type="InterPro" id="IPR039425">
    <property type="entry name" value="RNA_pol_sigma-70-like"/>
</dbReference>